<evidence type="ECO:0008006" key="3">
    <source>
        <dbReference type="Google" id="ProtNLM"/>
    </source>
</evidence>
<dbReference type="EMBL" id="CP126650">
    <property type="protein sequence ID" value="WJZ84396.1"/>
    <property type="molecule type" value="Genomic_DNA"/>
</dbReference>
<name>A0ABY9BNG7_VITVI</name>
<evidence type="ECO:0000313" key="1">
    <source>
        <dbReference type="EMBL" id="WJZ84396.1"/>
    </source>
</evidence>
<accession>A0ABY9BNG7</accession>
<organism evidence="1 2">
    <name type="scientific">Vitis vinifera</name>
    <name type="common">Grape</name>
    <dbReference type="NCBI Taxonomy" id="29760"/>
    <lineage>
        <taxon>Eukaryota</taxon>
        <taxon>Viridiplantae</taxon>
        <taxon>Streptophyta</taxon>
        <taxon>Embryophyta</taxon>
        <taxon>Tracheophyta</taxon>
        <taxon>Spermatophyta</taxon>
        <taxon>Magnoliopsida</taxon>
        <taxon>eudicotyledons</taxon>
        <taxon>Gunneridae</taxon>
        <taxon>Pentapetalae</taxon>
        <taxon>rosids</taxon>
        <taxon>Vitales</taxon>
        <taxon>Vitaceae</taxon>
        <taxon>Viteae</taxon>
        <taxon>Vitis</taxon>
    </lineage>
</organism>
<proteinExistence type="predicted"/>
<dbReference type="PANTHER" id="PTHR11439">
    <property type="entry name" value="GAG-POL-RELATED RETROTRANSPOSON"/>
    <property type="match status" value="1"/>
</dbReference>
<protein>
    <recommendedName>
        <fullName evidence="3">Retrovirus-related Pol polyprotein from transposon RE1</fullName>
    </recommendedName>
</protein>
<evidence type="ECO:0000313" key="2">
    <source>
        <dbReference type="Proteomes" id="UP001227230"/>
    </source>
</evidence>
<sequence length="87" mass="10082">MVSHYQANPGMMHWKAVKRILRYLKGTTDYSLCYQGKELRLVGYLDVDWAGDLEEHKSTSGYIFLLNNGVILWKQEIDLCDFVNHGS</sequence>
<dbReference type="Proteomes" id="UP001227230">
    <property type="component" value="Chromosome 3"/>
</dbReference>
<dbReference type="PANTHER" id="PTHR11439:SF483">
    <property type="entry name" value="PEPTIDE SYNTHASE GLIP-LIKE, PUTATIVE (AFU_ORTHOLOGUE AFUA_3G12920)-RELATED"/>
    <property type="match status" value="1"/>
</dbReference>
<reference evidence="1 2" key="1">
    <citation type="journal article" date="2023" name="Hortic Res">
        <title>The complete reference genome for grapevine (Vitis vinifera L.) genetics and breeding.</title>
        <authorList>
            <person name="Shi X."/>
            <person name="Cao S."/>
            <person name="Wang X."/>
            <person name="Huang S."/>
            <person name="Wang Y."/>
            <person name="Liu Z."/>
            <person name="Liu W."/>
            <person name="Leng X."/>
            <person name="Peng Y."/>
            <person name="Wang N."/>
            <person name="Wang Y."/>
            <person name="Ma Z."/>
            <person name="Xu X."/>
            <person name="Zhang F."/>
            <person name="Xue H."/>
            <person name="Zhong H."/>
            <person name="Wang Y."/>
            <person name="Zhang K."/>
            <person name="Velt A."/>
            <person name="Avia K."/>
            <person name="Holtgrawe D."/>
            <person name="Grimplet J."/>
            <person name="Matus J.T."/>
            <person name="Ware D."/>
            <person name="Wu X."/>
            <person name="Wang H."/>
            <person name="Liu C."/>
            <person name="Fang Y."/>
            <person name="Rustenholz C."/>
            <person name="Cheng Z."/>
            <person name="Xiao H."/>
            <person name="Zhou Y."/>
        </authorList>
    </citation>
    <scope>NUCLEOTIDE SEQUENCE [LARGE SCALE GENOMIC DNA]</scope>
    <source>
        <strain evidence="2">cv. Pinot noir / PN40024</strain>
        <tissue evidence="1">Leaf</tissue>
    </source>
</reference>
<keyword evidence="2" id="KW-1185">Reference proteome</keyword>
<gene>
    <name evidence="1" type="ORF">VitviT2T_004002</name>
</gene>